<feature type="region of interest" description="Disordered" evidence="1">
    <location>
        <begin position="146"/>
        <end position="165"/>
    </location>
</feature>
<organism evidence="2 3">
    <name type="scientific">Meloidogyne enterolobii</name>
    <name type="common">Root-knot nematode worm</name>
    <name type="synonym">Meloidogyne mayaguensis</name>
    <dbReference type="NCBI Taxonomy" id="390850"/>
    <lineage>
        <taxon>Eukaryota</taxon>
        <taxon>Metazoa</taxon>
        <taxon>Ecdysozoa</taxon>
        <taxon>Nematoda</taxon>
        <taxon>Chromadorea</taxon>
        <taxon>Rhabditida</taxon>
        <taxon>Tylenchina</taxon>
        <taxon>Tylenchomorpha</taxon>
        <taxon>Tylenchoidea</taxon>
        <taxon>Meloidogynidae</taxon>
        <taxon>Meloidogyninae</taxon>
        <taxon>Meloidogyne</taxon>
    </lineage>
</organism>
<proteinExistence type="predicted"/>
<gene>
    <name evidence="2" type="ORF">MENT_LOCUS21598</name>
</gene>
<accession>A0A6V7V5L9</accession>
<sequence>MLMNNSTIVRSGLFPGFFVRGIHYNNNNTFDWEFLSDISMRRPDLPNNENNVDAVLQPVENQGRHRPEAPTKILSDTVNQLRQDLNFSRVQYAELFRLHQQHMAESREQTAANREALRAALADAAENREALRASRADAAENREALRASRADAAENREALRASRADAAENREALRAAQNQIEQLQNLLRQNNILPPNNLNNGILQNGDPNNLDVYLGNDGVRGDVNYNEFVVQQPNNRNQRRNLNQIQNENILPGFQNIGQLPNMPQNNVIGILPNQHVNNGLLQNAPAPNNIDGFLVNQVGEARNNNNNDFLHGAQQQNNQNNANRPMYNGQYGNHRAGNFPNRNGSGLFPGFFVRGIHYNNNNTFDWEFLSDISMRRPDLPNNENNVDAVLQPVENQGRHRPEAPTKILSDTVNQLRQDLNFSRVQYAELFRLHQQHMAESREQTAANREALRAALADAAENREALRASRADAAENREALRASRADAAENREALRASRADAAENREALRAAQNQIEQLQNLLRQNNILPPNNLNNGILQNGDPTNLDVYLGNDGVRGDVNYNEFVVQQPNNRNQRRNLNQIQNENILPVVGIIPNQIVNNGLLQNAPAPNNIDVLLVNQVGEARNNNNNDFLHGAQQQNNQNNANRPMYNGQYGNHRAGNFPNRNGWKHKGILIAKNPLNVKDENF</sequence>
<dbReference type="AlphaFoldDB" id="A0A6V7V5L9"/>
<dbReference type="Proteomes" id="UP000580250">
    <property type="component" value="Unassembled WGS sequence"/>
</dbReference>
<evidence type="ECO:0000256" key="1">
    <source>
        <dbReference type="SAM" id="MobiDB-lite"/>
    </source>
</evidence>
<comment type="caution">
    <text evidence="2">The sequence shown here is derived from an EMBL/GenBank/DDBJ whole genome shotgun (WGS) entry which is preliminary data.</text>
</comment>
<evidence type="ECO:0000313" key="2">
    <source>
        <dbReference type="EMBL" id="CAD2170211.1"/>
    </source>
</evidence>
<dbReference type="EMBL" id="CAJEWN010000164">
    <property type="protein sequence ID" value="CAD2170211.1"/>
    <property type="molecule type" value="Genomic_DNA"/>
</dbReference>
<evidence type="ECO:0000313" key="3">
    <source>
        <dbReference type="Proteomes" id="UP000580250"/>
    </source>
</evidence>
<reference evidence="2 3" key="1">
    <citation type="submission" date="2020-08" db="EMBL/GenBank/DDBJ databases">
        <authorList>
            <person name="Koutsovoulos G."/>
            <person name="Danchin GJ E."/>
        </authorList>
    </citation>
    <scope>NUCLEOTIDE SEQUENCE [LARGE SCALE GENOMIC DNA]</scope>
</reference>
<name>A0A6V7V5L9_MELEN</name>
<feature type="region of interest" description="Disordered" evidence="1">
    <location>
        <begin position="482"/>
        <end position="501"/>
    </location>
</feature>
<protein>
    <submittedName>
        <fullName evidence="2">Uncharacterized protein</fullName>
    </submittedName>
</protein>